<dbReference type="PANTHER" id="PTHR43401:SF2">
    <property type="entry name" value="L-THREONINE 3-DEHYDROGENASE"/>
    <property type="match status" value="1"/>
</dbReference>
<evidence type="ECO:0000256" key="1">
    <source>
        <dbReference type="ARBA" id="ARBA00001947"/>
    </source>
</evidence>
<reference evidence="8 9" key="1">
    <citation type="submission" date="2020-07" db="EMBL/GenBank/DDBJ databases">
        <title>Sequencing the genomes of 1000 actinobacteria strains.</title>
        <authorList>
            <person name="Klenk H.-P."/>
        </authorList>
    </citation>
    <scope>NUCLEOTIDE SEQUENCE [LARGE SCALE GENOMIC DNA]</scope>
    <source>
        <strain evidence="8 9">DSM 26341</strain>
    </source>
</reference>
<evidence type="ECO:0000256" key="2">
    <source>
        <dbReference type="ARBA" id="ARBA00022723"/>
    </source>
</evidence>
<feature type="region of interest" description="Disordered" evidence="6">
    <location>
        <begin position="1"/>
        <end position="23"/>
    </location>
</feature>
<dbReference type="InterPro" id="IPR002328">
    <property type="entry name" value="ADH_Zn_CS"/>
</dbReference>
<sequence length="346" mass="37170">MRALSKRAAEPGLELIEAPEPSPGPRDVKIKVLRTGLCGTDLHILKWDEWAANTLRPPVIPGHEFFGRIVEVGADVTNVEPGQYASGEGHVVCGSCRNCRAGRAHVCARTSSIGVNRDGAFADYVVIPATNVWVQPDDMDPSLGAVFDPLGNAVHTTLTYPIAGEDILITGAGPIGLMAAAIARHVGARNIVMTDVSDERLELAPAVGVNTSINVARRRVREAQTELGMTEGFDIGLEMSGSPQATQEMIDNMMHGGRIAMLGLPSQEYSINWSAVITSMLTIKGIYGRQMYETWYAMSAMLSTSSALRKAITNVISDVVPAADWQRAFDIASAGSRGKVVLDWEQ</sequence>
<dbReference type="SMART" id="SM00829">
    <property type="entry name" value="PKS_ER"/>
    <property type="match status" value="1"/>
</dbReference>
<dbReference type="EC" id="1.1.1.103" evidence="8"/>
<dbReference type="Gene3D" id="3.90.180.10">
    <property type="entry name" value="Medium-chain alcohol dehydrogenases, catalytic domain"/>
    <property type="match status" value="1"/>
</dbReference>
<dbReference type="Pfam" id="PF00107">
    <property type="entry name" value="ADH_zinc_N"/>
    <property type="match status" value="1"/>
</dbReference>
<dbReference type="InterPro" id="IPR036291">
    <property type="entry name" value="NAD(P)-bd_dom_sf"/>
</dbReference>
<dbReference type="PROSITE" id="PS00059">
    <property type="entry name" value="ADH_ZINC"/>
    <property type="match status" value="1"/>
</dbReference>
<dbReference type="Pfam" id="PF08240">
    <property type="entry name" value="ADH_N"/>
    <property type="match status" value="1"/>
</dbReference>
<comment type="cofactor">
    <cofactor evidence="1 5">
        <name>Zn(2+)</name>
        <dbReference type="ChEBI" id="CHEBI:29105"/>
    </cofactor>
</comment>
<dbReference type="SUPFAM" id="SSF51735">
    <property type="entry name" value="NAD(P)-binding Rossmann-fold domains"/>
    <property type="match status" value="1"/>
</dbReference>
<gene>
    <name evidence="8" type="ORF">BJY26_001903</name>
</gene>
<evidence type="ECO:0000256" key="5">
    <source>
        <dbReference type="RuleBase" id="RU361277"/>
    </source>
</evidence>
<dbReference type="Proteomes" id="UP000539111">
    <property type="component" value="Unassembled WGS sequence"/>
</dbReference>
<protein>
    <submittedName>
        <fullName evidence="8">Threonine 3-dehydrogenase</fullName>
        <ecNumber evidence="8">1.1.1.103</ecNumber>
    </submittedName>
</protein>
<comment type="caution">
    <text evidence="8">The sequence shown here is derived from an EMBL/GenBank/DDBJ whole genome shotgun (WGS) entry which is preliminary data.</text>
</comment>
<keyword evidence="3 5" id="KW-0862">Zinc</keyword>
<dbReference type="GO" id="GO:0008270">
    <property type="term" value="F:zinc ion binding"/>
    <property type="evidence" value="ECO:0007669"/>
    <property type="project" value="InterPro"/>
</dbReference>
<evidence type="ECO:0000313" key="8">
    <source>
        <dbReference type="EMBL" id="NYI67597.1"/>
    </source>
</evidence>
<dbReference type="InterPro" id="IPR013149">
    <property type="entry name" value="ADH-like_C"/>
</dbReference>
<dbReference type="SUPFAM" id="SSF50129">
    <property type="entry name" value="GroES-like"/>
    <property type="match status" value="1"/>
</dbReference>
<accession>A0A7Z0IHI9</accession>
<dbReference type="PANTHER" id="PTHR43401">
    <property type="entry name" value="L-THREONINE 3-DEHYDROGENASE"/>
    <property type="match status" value="1"/>
</dbReference>
<dbReference type="InterPro" id="IPR011032">
    <property type="entry name" value="GroES-like_sf"/>
</dbReference>
<dbReference type="InterPro" id="IPR020843">
    <property type="entry name" value="ER"/>
</dbReference>
<dbReference type="InterPro" id="IPR050129">
    <property type="entry name" value="Zn_alcohol_dh"/>
</dbReference>
<dbReference type="GO" id="GO:0008743">
    <property type="term" value="F:L-threonine 3-dehydrogenase activity"/>
    <property type="evidence" value="ECO:0007669"/>
    <property type="project" value="UniProtKB-EC"/>
</dbReference>
<proteinExistence type="inferred from homology"/>
<keyword evidence="2 5" id="KW-0479">Metal-binding</keyword>
<dbReference type="NCBIfam" id="NF003808">
    <property type="entry name" value="PRK05396.1"/>
    <property type="match status" value="1"/>
</dbReference>
<evidence type="ECO:0000256" key="4">
    <source>
        <dbReference type="ARBA" id="ARBA00023002"/>
    </source>
</evidence>
<dbReference type="Gene3D" id="3.40.50.720">
    <property type="entry name" value="NAD(P)-binding Rossmann-like Domain"/>
    <property type="match status" value="1"/>
</dbReference>
<keyword evidence="9" id="KW-1185">Reference proteome</keyword>
<dbReference type="EMBL" id="JACBZP010000001">
    <property type="protein sequence ID" value="NYI67597.1"/>
    <property type="molecule type" value="Genomic_DNA"/>
</dbReference>
<dbReference type="AlphaFoldDB" id="A0A7Z0IHI9"/>
<name>A0A7Z0IHI9_9MICO</name>
<evidence type="ECO:0000256" key="3">
    <source>
        <dbReference type="ARBA" id="ARBA00022833"/>
    </source>
</evidence>
<evidence type="ECO:0000256" key="6">
    <source>
        <dbReference type="SAM" id="MobiDB-lite"/>
    </source>
</evidence>
<dbReference type="InterPro" id="IPR013154">
    <property type="entry name" value="ADH-like_N"/>
</dbReference>
<evidence type="ECO:0000259" key="7">
    <source>
        <dbReference type="SMART" id="SM00829"/>
    </source>
</evidence>
<dbReference type="RefSeq" id="WP_179427669.1">
    <property type="nucleotide sequence ID" value="NZ_JACBZP010000001.1"/>
</dbReference>
<keyword evidence="4 8" id="KW-0560">Oxidoreductase</keyword>
<feature type="domain" description="Enoyl reductase (ER)" evidence="7">
    <location>
        <begin position="12"/>
        <end position="342"/>
    </location>
</feature>
<comment type="similarity">
    <text evidence="5">Belongs to the zinc-containing alcohol dehydrogenase family.</text>
</comment>
<organism evidence="8 9">
    <name type="scientific">Spelaeicoccus albus</name>
    <dbReference type="NCBI Taxonomy" id="1280376"/>
    <lineage>
        <taxon>Bacteria</taxon>
        <taxon>Bacillati</taxon>
        <taxon>Actinomycetota</taxon>
        <taxon>Actinomycetes</taxon>
        <taxon>Micrococcales</taxon>
        <taxon>Brevibacteriaceae</taxon>
        <taxon>Spelaeicoccus</taxon>
    </lineage>
</organism>
<evidence type="ECO:0000313" key="9">
    <source>
        <dbReference type="Proteomes" id="UP000539111"/>
    </source>
</evidence>